<feature type="coiled-coil region" evidence="6">
    <location>
        <begin position="452"/>
        <end position="500"/>
    </location>
</feature>
<dbReference type="RefSeq" id="WP_114833925.1">
    <property type="nucleotide sequence ID" value="NZ_LR699114.1"/>
</dbReference>
<comment type="caution">
    <text evidence="8">The sequence shown here is derived from an EMBL/GenBank/DDBJ whole genome shotgun (WGS) entry which is preliminary data.</text>
</comment>
<dbReference type="GO" id="GO:0030261">
    <property type="term" value="P:chromosome condensation"/>
    <property type="evidence" value="ECO:0007669"/>
    <property type="project" value="InterPro"/>
</dbReference>
<dbReference type="GO" id="GO:0005694">
    <property type="term" value="C:chromosome"/>
    <property type="evidence" value="ECO:0007669"/>
    <property type="project" value="InterPro"/>
</dbReference>
<keyword evidence="5 6" id="KW-0238">DNA-binding</keyword>
<dbReference type="GO" id="GO:0005737">
    <property type="term" value="C:cytoplasm"/>
    <property type="evidence" value="ECO:0007669"/>
    <property type="project" value="UniProtKB-SubCell"/>
</dbReference>
<dbReference type="PANTHER" id="PTHR43977">
    <property type="entry name" value="STRUCTURAL MAINTENANCE OF CHROMOSOMES PROTEIN 3"/>
    <property type="match status" value="1"/>
</dbReference>
<accession>A0A370GQR9</accession>
<dbReference type="InterPro" id="IPR011890">
    <property type="entry name" value="SMC_prok"/>
</dbReference>
<dbReference type="EMBL" id="QQAX01000006">
    <property type="protein sequence ID" value="RDI46027.1"/>
    <property type="molecule type" value="Genomic_DNA"/>
</dbReference>
<dbReference type="Pfam" id="PF02463">
    <property type="entry name" value="SMC_N"/>
    <property type="match status" value="1"/>
</dbReference>
<comment type="function">
    <text evidence="6">Required for chromosome condensation and partitioning.</text>
</comment>
<dbReference type="Gene3D" id="3.40.50.300">
    <property type="entry name" value="P-loop containing nucleotide triphosphate hydrolases"/>
    <property type="match status" value="2"/>
</dbReference>
<dbReference type="PIRSF" id="PIRSF005719">
    <property type="entry name" value="SMC"/>
    <property type="match status" value="1"/>
</dbReference>
<dbReference type="CDD" id="cd03278">
    <property type="entry name" value="ABC_SMC_barmotin"/>
    <property type="match status" value="1"/>
</dbReference>
<dbReference type="InterPro" id="IPR027417">
    <property type="entry name" value="P-loop_NTPase"/>
</dbReference>
<dbReference type="GO" id="GO:0005524">
    <property type="term" value="F:ATP binding"/>
    <property type="evidence" value="ECO:0007669"/>
    <property type="project" value="UniProtKB-UniRule"/>
</dbReference>
<comment type="subcellular location">
    <subcellularLocation>
        <location evidence="6">Cytoplasm</location>
    </subcellularLocation>
</comment>
<keyword evidence="4 6" id="KW-0175">Coiled coil</keyword>
<dbReference type="GO" id="GO:0007059">
    <property type="term" value="P:chromosome segregation"/>
    <property type="evidence" value="ECO:0007669"/>
    <property type="project" value="UniProtKB-UniRule"/>
</dbReference>
<organism evidence="8 9">
    <name type="scientific">Aquicella lusitana</name>
    <dbReference type="NCBI Taxonomy" id="254246"/>
    <lineage>
        <taxon>Bacteria</taxon>
        <taxon>Pseudomonadati</taxon>
        <taxon>Pseudomonadota</taxon>
        <taxon>Gammaproteobacteria</taxon>
        <taxon>Legionellales</taxon>
        <taxon>Coxiellaceae</taxon>
        <taxon>Aquicella</taxon>
    </lineage>
</organism>
<comment type="domain">
    <text evidence="6">Contains large globular domains required for ATP hydrolysis at each terminus and a third globular domain forming a flexible hinge near the middle of the molecule. These domains are separated by coiled-coil structures.</text>
</comment>
<proteinExistence type="inferred from homology"/>
<feature type="coiled-coil region" evidence="6">
    <location>
        <begin position="985"/>
        <end position="1012"/>
    </location>
</feature>
<evidence type="ECO:0000259" key="7">
    <source>
        <dbReference type="SMART" id="SM00968"/>
    </source>
</evidence>
<keyword evidence="1 6" id="KW-0963">Cytoplasm</keyword>
<dbReference type="AlphaFoldDB" id="A0A370GQR9"/>
<evidence type="ECO:0000313" key="8">
    <source>
        <dbReference type="EMBL" id="RDI46027.1"/>
    </source>
</evidence>
<evidence type="ECO:0000256" key="4">
    <source>
        <dbReference type="ARBA" id="ARBA00023054"/>
    </source>
</evidence>
<evidence type="ECO:0000256" key="2">
    <source>
        <dbReference type="ARBA" id="ARBA00022741"/>
    </source>
</evidence>
<keyword evidence="2 6" id="KW-0547">Nucleotide-binding</keyword>
<feature type="binding site" evidence="6">
    <location>
        <begin position="32"/>
        <end position="39"/>
    </location>
    <ligand>
        <name>ATP</name>
        <dbReference type="ChEBI" id="CHEBI:30616"/>
    </ligand>
</feature>
<dbReference type="Proteomes" id="UP000254720">
    <property type="component" value="Unassembled WGS sequence"/>
</dbReference>
<dbReference type="SUPFAM" id="SSF57997">
    <property type="entry name" value="Tropomyosin"/>
    <property type="match status" value="1"/>
</dbReference>
<sequence>MQLSKIKIAGFKSFVDPTVISLPSKLVAIVGPNGCGKSNIIDAVTWVMGESSPKYLRGESLTDVIFNGSSSRKPVGQASVELIFDNSDGAIGGEYAKFAEISVKRVINRESDSTYYLNGVRCRKRDVVDLFLGTGLGPRSYSIIGQNMISRIIEAKPDELRTYLEEAAGISKYKERRHETELRIHHTKENLARINDLRAELEKQLSHLKHQANVAEKFKVLKQQERVLRAQLYGVQWRQLDSRMVEHTLQIQREETALEARHSELSGTDREIEQMRHEQRAAHDAFQEVQRRYYAVGNEITRIEQDILHHQERQQQWEHDLKQTESDWQTVKDQMAESEDNLREIEQDIHRIEPELAAIKDEMVHLQGSLEAAEEEMQTWQTRWDEFNQVSAKTTQTAQVEKTHIQHLEQKIAFLQKRQEQLQQDQHRLNFSELTKEIEEFTKKAYEVTDALEFQNKQLADVRKEISTLQSTQQDSNTSLDNVRSELQKLRGQQASLEALQQTALGQRGNPAASWAAKHQLGSKPRLAQNIEVESGWEFAVEKVLGFCLQAICVDQVSEIAPHVEDLKKGNICVFTPVQPASPGKENSTKGTALLQKVKSPWSLDSLIGGIYVADSMDEALALCESLDVNESVITRDGVWLNRSWLKILREEDPAAGVFQREQELKKLAARISQLQETQKELEKNINDRRETIQKLEQQRDQLQQSCNQKQAQAAQFNTQQKMKQERLAELKSQSERYVKELLECTDQLKKADAELVQARSLWQQAMSELEQHAAAREGLIKERDKARLQLQSMREQNNAKKELMHELEIRLQTSRSQKASLHQAVGRLQGQLTTLNERKITLQSELTSMPPLDSIKKSLSRALDKHVSVEVELNTARVAVESLDQEFRHLEEKRQIIERDINKIRTSLESLRVQWQGWKVKADTLVEQLKETEFTLEDTLKDLPQELTTEDCQTKLDQLVQRINRLGPINLVAIDEYATCLERKQYLDKQLEDLQAGLATLEDAIAKIDRETRTRFKETFDKVNGRFQELFPTVFGGGKAYLELNSDNLLEAGVTMMACPPGKRNSSIYLLSGGEKSLTAIALIFSIFHLNPAPFCLLDEVDAALDDANVLRFTRLVKTMTERTQFLFISHNKITIEMAEHLIGVTMNEPGVSRLVSVDIEKAMSLAGT</sequence>
<dbReference type="InterPro" id="IPR003395">
    <property type="entry name" value="RecF/RecN/SMC_N"/>
</dbReference>
<dbReference type="SUPFAM" id="SSF52540">
    <property type="entry name" value="P-loop containing nucleoside triphosphate hydrolases"/>
    <property type="match status" value="1"/>
</dbReference>
<dbReference type="OrthoDB" id="9808768at2"/>
<protein>
    <recommendedName>
        <fullName evidence="6">Chromosome partition protein Smc</fullName>
    </recommendedName>
</protein>
<dbReference type="Gene3D" id="1.20.5.170">
    <property type="match status" value="1"/>
</dbReference>
<feature type="coiled-coil region" evidence="6">
    <location>
        <begin position="184"/>
        <end position="218"/>
    </location>
</feature>
<comment type="similarity">
    <text evidence="6">Belongs to the SMC family.</text>
</comment>
<evidence type="ECO:0000256" key="6">
    <source>
        <dbReference type="HAMAP-Rule" id="MF_01894"/>
    </source>
</evidence>
<feature type="coiled-coil region" evidence="6">
    <location>
        <begin position="328"/>
        <end position="425"/>
    </location>
</feature>
<name>A0A370GQR9_9COXI</name>
<feature type="domain" description="SMC hinge" evidence="7">
    <location>
        <begin position="521"/>
        <end position="624"/>
    </location>
</feature>
<evidence type="ECO:0000256" key="1">
    <source>
        <dbReference type="ARBA" id="ARBA00022490"/>
    </source>
</evidence>
<dbReference type="InterPro" id="IPR024704">
    <property type="entry name" value="SMC"/>
</dbReference>
<dbReference type="GO" id="GO:0003677">
    <property type="term" value="F:DNA binding"/>
    <property type="evidence" value="ECO:0007669"/>
    <property type="project" value="UniProtKB-UniRule"/>
</dbReference>
<comment type="subunit">
    <text evidence="6">Homodimer.</text>
</comment>
<dbReference type="InterPro" id="IPR036277">
    <property type="entry name" value="SMC_hinge_sf"/>
</dbReference>
<gene>
    <name evidence="6" type="primary">smc</name>
    <name evidence="8" type="ORF">C8D86_10631</name>
</gene>
<dbReference type="Gene3D" id="3.30.70.1620">
    <property type="match status" value="1"/>
</dbReference>
<dbReference type="NCBIfam" id="TIGR02168">
    <property type="entry name" value="SMC_prok_B"/>
    <property type="match status" value="1"/>
</dbReference>
<feature type="coiled-coil region" evidence="6">
    <location>
        <begin position="874"/>
        <end position="901"/>
    </location>
</feature>
<dbReference type="Pfam" id="PF06470">
    <property type="entry name" value="SMC_hinge"/>
    <property type="match status" value="1"/>
</dbReference>
<dbReference type="InterPro" id="IPR010935">
    <property type="entry name" value="SMC_hinge"/>
</dbReference>
<reference evidence="8 9" key="1">
    <citation type="submission" date="2018-07" db="EMBL/GenBank/DDBJ databases">
        <title>Genomic Encyclopedia of Type Strains, Phase IV (KMG-IV): sequencing the most valuable type-strain genomes for metagenomic binning, comparative biology and taxonomic classification.</title>
        <authorList>
            <person name="Goeker M."/>
        </authorList>
    </citation>
    <scope>NUCLEOTIDE SEQUENCE [LARGE SCALE GENOMIC DNA]</scope>
    <source>
        <strain evidence="8 9">DSM 16500</strain>
    </source>
</reference>
<dbReference type="Gene3D" id="1.20.1060.20">
    <property type="match status" value="1"/>
</dbReference>
<dbReference type="HAMAP" id="MF_01894">
    <property type="entry name" value="Smc_prok"/>
    <property type="match status" value="1"/>
</dbReference>
<evidence type="ECO:0000256" key="3">
    <source>
        <dbReference type="ARBA" id="ARBA00022840"/>
    </source>
</evidence>
<keyword evidence="9" id="KW-1185">Reference proteome</keyword>
<dbReference type="SMART" id="SM00968">
    <property type="entry name" value="SMC_hinge"/>
    <property type="match status" value="1"/>
</dbReference>
<feature type="coiled-coil region" evidence="6">
    <location>
        <begin position="658"/>
        <end position="811"/>
    </location>
</feature>
<dbReference type="GO" id="GO:0006260">
    <property type="term" value="P:DNA replication"/>
    <property type="evidence" value="ECO:0007669"/>
    <property type="project" value="UniProtKB-UniRule"/>
</dbReference>
<evidence type="ECO:0000256" key="5">
    <source>
        <dbReference type="ARBA" id="ARBA00023125"/>
    </source>
</evidence>
<dbReference type="GO" id="GO:0016887">
    <property type="term" value="F:ATP hydrolysis activity"/>
    <property type="evidence" value="ECO:0007669"/>
    <property type="project" value="InterPro"/>
</dbReference>
<dbReference type="SUPFAM" id="SSF75553">
    <property type="entry name" value="Smc hinge domain"/>
    <property type="match status" value="1"/>
</dbReference>
<evidence type="ECO:0000313" key="9">
    <source>
        <dbReference type="Proteomes" id="UP000254720"/>
    </source>
</evidence>
<keyword evidence="3 6" id="KW-0067">ATP-binding</keyword>
<dbReference type="GO" id="GO:0007062">
    <property type="term" value="P:sister chromatid cohesion"/>
    <property type="evidence" value="ECO:0007669"/>
    <property type="project" value="InterPro"/>
</dbReference>